<dbReference type="CDD" id="cd06170">
    <property type="entry name" value="LuxR_C_like"/>
    <property type="match status" value="1"/>
</dbReference>
<dbReference type="RefSeq" id="WP_023851911.1">
    <property type="nucleotide sequence ID" value="NZ_CP047166.1"/>
</dbReference>
<dbReference type="Proteomes" id="UP000596387">
    <property type="component" value="Chromosome"/>
</dbReference>
<dbReference type="InterPro" id="IPR005143">
    <property type="entry name" value="TF_LuxR_autoind-bd_dom"/>
</dbReference>
<dbReference type="InterPro" id="IPR036693">
    <property type="entry name" value="TF_LuxR_autoind-bd_dom_sf"/>
</dbReference>
<evidence type="ECO:0000256" key="1">
    <source>
        <dbReference type="ARBA" id="ARBA00023015"/>
    </source>
</evidence>
<protein>
    <recommendedName>
        <fullName evidence="5">HTH luxR-type domain-containing protein</fullName>
    </recommendedName>
</protein>
<sequence length="299" mass="33800">MKAPEGNQPEGAAPRGAFGAESFFPPRMQKFLRRLEQTTHSDEVWALLKALGQDVGLPFIDFIAATDYGDWRRTMFVRTSYDASWLHDANTDPDLYRWSYFRSHGIACLTPIVIGLEFLREYRPLPDGRVRILREAARRGMRAGISTPLRQHAPRQAAMMSFLGDHDRGALLDILAAEGWTLTHCAQAAHQRYLLHFTQEYVERNRITDKQLELMELIGRGYLDRHIADHLEISVSAVRQRLNALMQKTGTTNRVEVAALAMSIGMLPDPLYSPGSAPAVLVQSGDREDIRTQEYGPEP</sequence>
<evidence type="ECO:0000313" key="7">
    <source>
        <dbReference type="Proteomes" id="UP000596387"/>
    </source>
</evidence>
<dbReference type="Pfam" id="PF03472">
    <property type="entry name" value="Autoind_bind"/>
    <property type="match status" value="1"/>
</dbReference>
<dbReference type="Gene3D" id="1.10.10.10">
    <property type="entry name" value="Winged helix-like DNA-binding domain superfamily/Winged helix DNA-binding domain"/>
    <property type="match status" value="1"/>
</dbReference>
<keyword evidence="7" id="KW-1185">Reference proteome</keyword>
<dbReference type="PROSITE" id="PS50043">
    <property type="entry name" value="HTH_LUXR_2"/>
    <property type="match status" value="1"/>
</dbReference>
<keyword evidence="2" id="KW-0238">DNA-binding</keyword>
<dbReference type="Pfam" id="PF00196">
    <property type="entry name" value="GerE"/>
    <property type="match status" value="1"/>
</dbReference>
<accession>A0ABX7F3Q7</accession>
<evidence type="ECO:0000256" key="2">
    <source>
        <dbReference type="ARBA" id="ARBA00023125"/>
    </source>
</evidence>
<feature type="domain" description="HTH luxR-type" evidence="5">
    <location>
        <begin position="200"/>
        <end position="265"/>
    </location>
</feature>
<dbReference type="SUPFAM" id="SSF46894">
    <property type="entry name" value="C-terminal effector domain of the bipartite response regulators"/>
    <property type="match status" value="1"/>
</dbReference>
<dbReference type="SUPFAM" id="SSF75516">
    <property type="entry name" value="Pheromone-binding domain of LuxR-like quorum-sensing transcription factors"/>
    <property type="match status" value="1"/>
</dbReference>
<evidence type="ECO:0000313" key="6">
    <source>
        <dbReference type="EMBL" id="QRF65145.1"/>
    </source>
</evidence>
<evidence type="ECO:0000256" key="4">
    <source>
        <dbReference type="SAM" id="MobiDB-lite"/>
    </source>
</evidence>
<dbReference type="SMART" id="SM00421">
    <property type="entry name" value="HTH_LUXR"/>
    <property type="match status" value="1"/>
</dbReference>
<evidence type="ECO:0000259" key="5">
    <source>
        <dbReference type="PROSITE" id="PS50043"/>
    </source>
</evidence>
<name>A0ABX7F3Q7_9RHOB</name>
<feature type="region of interest" description="Disordered" evidence="4">
    <location>
        <begin position="1"/>
        <end position="21"/>
    </location>
</feature>
<organism evidence="6 7">
    <name type="scientific">Ponticoccus alexandrii</name>
    <dbReference type="NCBI Taxonomy" id="1943633"/>
    <lineage>
        <taxon>Bacteria</taxon>
        <taxon>Pseudomonadati</taxon>
        <taxon>Pseudomonadota</taxon>
        <taxon>Alphaproteobacteria</taxon>
        <taxon>Rhodobacterales</taxon>
        <taxon>Roseobacteraceae</taxon>
        <taxon>Ponticoccus</taxon>
    </lineage>
</organism>
<dbReference type="InterPro" id="IPR016032">
    <property type="entry name" value="Sig_transdc_resp-reg_C-effctor"/>
</dbReference>
<dbReference type="EMBL" id="CP047166">
    <property type="protein sequence ID" value="QRF65145.1"/>
    <property type="molecule type" value="Genomic_DNA"/>
</dbReference>
<reference evidence="6 7" key="1">
    <citation type="submission" date="2019-12" db="EMBL/GenBank/DDBJ databases">
        <title>Complete Genome Sequence of a Quorum-Sensing Bacterium,Rhodobacteraceae bacterium C31, Isolated from a marine microalgae symbiotic bacteria.</title>
        <authorList>
            <person name="Zhang Y."/>
        </authorList>
    </citation>
    <scope>NUCLEOTIDE SEQUENCE [LARGE SCALE GENOMIC DNA]</scope>
    <source>
        <strain evidence="6 7">C31</strain>
    </source>
</reference>
<evidence type="ECO:0000256" key="3">
    <source>
        <dbReference type="ARBA" id="ARBA00023163"/>
    </source>
</evidence>
<gene>
    <name evidence="6" type="ORF">GQA70_01745</name>
</gene>
<keyword evidence="3" id="KW-0804">Transcription</keyword>
<proteinExistence type="predicted"/>
<dbReference type="InterPro" id="IPR036388">
    <property type="entry name" value="WH-like_DNA-bd_sf"/>
</dbReference>
<dbReference type="Gene3D" id="3.30.450.80">
    <property type="entry name" value="Transcription factor LuxR-like, autoinducer-binding domain"/>
    <property type="match status" value="1"/>
</dbReference>
<dbReference type="InterPro" id="IPR000792">
    <property type="entry name" value="Tscrpt_reg_LuxR_C"/>
</dbReference>
<keyword evidence="1" id="KW-0805">Transcription regulation</keyword>